<proteinExistence type="predicted"/>
<dbReference type="Proteomes" id="UP000278222">
    <property type="component" value="Unassembled WGS sequence"/>
</dbReference>
<dbReference type="OrthoDB" id="5765304at2"/>
<feature type="compositionally biased region" description="Low complexity" evidence="1">
    <location>
        <begin position="229"/>
        <end position="240"/>
    </location>
</feature>
<feature type="region of interest" description="Disordered" evidence="1">
    <location>
        <begin position="199"/>
        <end position="256"/>
    </location>
</feature>
<name>A0A3N1M7D5_9PROT</name>
<accession>A0A3N1M7D5</accession>
<feature type="region of interest" description="Disordered" evidence="1">
    <location>
        <begin position="141"/>
        <end position="181"/>
    </location>
</feature>
<organism evidence="2 3">
    <name type="scientific">Stella humosa</name>
    <dbReference type="NCBI Taxonomy" id="94"/>
    <lineage>
        <taxon>Bacteria</taxon>
        <taxon>Pseudomonadati</taxon>
        <taxon>Pseudomonadota</taxon>
        <taxon>Alphaproteobacteria</taxon>
        <taxon>Rhodospirillales</taxon>
        <taxon>Stellaceae</taxon>
        <taxon>Stella</taxon>
    </lineage>
</organism>
<evidence type="ECO:0000313" key="2">
    <source>
        <dbReference type="EMBL" id="ROP99617.1"/>
    </source>
</evidence>
<gene>
    <name evidence="2" type="ORF">EDC65_1401</name>
</gene>
<keyword evidence="3" id="KW-1185">Reference proteome</keyword>
<evidence type="ECO:0000256" key="1">
    <source>
        <dbReference type="SAM" id="MobiDB-lite"/>
    </source>
</evidence>
<comment type="caution">
    <text evidence="2">The sequence shown here is derived from an EMBL/GenBank/DDBJ whole genome shotgun (WGS) entry which is preliminary data.</text>
</comment>
<dbReference type="AlphaFoldDB" id="A0A3N1M7D5"/>
<dbReference type="EMBL" id="RJKX01000013">
    <property type="protein sequence ID" value="ROP99617.1"/>
    <property type="molecule type" value="Genomic_DNA"/>
</dbReference>
<dbReference type="RefSeq" id="WP_123688990.1">
    <property type="nucleotide sequence ID" value="NZ_AP019700.1"/>
</dbReference>
<sequence length="256" mass="27515">MLIFIRNLLGVKADQAVQAGVEALVRWDPKAATEAELRTMEGHLDQLGMEVAKARQAYDREKKEAVAIQDLSRQRMAAAEHLERQINGEADAGRKAGLEKSLGTLVGMLEEMAPEVDREARDADDALSFLEMLEKSYSAAGSKLKQARSELERAQRDMSRAEQQRAASERQAEGARRAAGLASSTSGLSVALKAMKDSAERDLASAEAAAAKTRLLTPTRPEKDDGNIAAAMAAASGKAAPSQSLTERLAALKNRT</sequence>
<feature type="compositionally biased region" description="Low complexity" evidence="1">
    <location>
        <begin position="205"/>
        <end position="217"/>
    </location>
</feature>
<reference evidence="2 3" key="1">
    <citation type="submission" date="2018-11" db="EMBL/GenBank/DDBJ databases">
        <title>Genomic Encyclopedia of Type Strains, Phase IV (KMG-IV): sequencing the most valuable type-strain genomes for metagenomic binning, comparative biology and taxonomic classification.</title>
        <authorList>
            <person name="Goeker M."/>
        </authorList>
    </citation>
    <scope>NUCLEOTIDE SEQUENCE [LARGE SCALE GENOMIC DNA]</scope>
    <source>
        <strain evidence="2 3">DSM 5900</strain>
    </source>
</reference>
<feature type="compositionally biased region" description="Basic and acidic residues" evidence="1">
    <location>
        <begin position="147"/>
        <end position="176"/>
    </location>
</feature>
<evidence type="ECO:0008006" key="4">
    <source>
        <dbReference type="Google" id="ProtNLM"/>
    </source>
</evidence>
<evidence type="ECO:0000313" key="3">
    <source>
        <dbReference type="Proteomes" id="UP000278222"/>
    </source>
</evidence>
<protein>
    <recommendedName>
        <fullName evidence="4">Phage shock protein A (PspA) family protein</fullName>
    </recommendedName>
</protein>